<proteinExistence type="predicted"/>
<dbReference type="Pfam" id="PF07321">
    <property type="entry name" value="YscO"/>
    <property type="match status" value="1"/>
</dbReference>
<protein>
    <submittedName>
        <fullName evidence="2">Type III secretion system (T3SS) protein YscO</fullName>
    </submittedName>
</protein>
<organism evidence="2 3">
    <name type="scientific">Breoghania corrubedonensis</name>
    <dbReference type="NCBI Taxonomy" id="665038"/>
    <lineage>
        <taxon>Bacteria</taxon>
        <taxon>Pseudomonadati</taxon>
        <taxon>Pseudomonadota</taxon>
        <taxon>Alphaproteobacteria</taxon>
        <taxon>Hyphomicrobiales</taxon>
        <taxon>Stappiaceae</taxon>
        <taxon>Breoghania</taxon>
    </lineage>
</organism>
<evidence type="ECO:0000313" key="3">
    <source>
        <dbReference type="Proteomes" id="UP000244081"/>
    </source>
</evidence>
<dbReference type="AlphaFoldDB" id="A0A2T5UYR5"/>
<dbReference type="OrthoDB" id="8447052at2"/>
<dbReference type="Proteomes" id="UP000244081">
    <property type="component" value="Unassembled WGS sequence"/>
</dbReference>
<comment type="caution">
    <text evidence="2">The sequence shown here is derived from an EMBL/GenBank/DDBJ whole genome shotgun (WGS) entry which is preliminary data.</text>
</comment>
<keyword evidence="1" id="KW-0175">Coiled coil</keyword>
<evidence type="ECO:0000256" key="1">
    <source>
        <dbReference type="SAM" id="Coils"/>
    </source>
</evidence>
<dbReference type="InterPro" id="IPR009929">
    <property type="entry name" value="T3SS_YscO"/>
</dbReference>
<feature type="coiled-coil region" evidence="1">
    <location>
        <begin position="72"/>
        <end position="148"/>
    </location>
</feature>
<keyword evidence="3" id="KW-1185">Reference proteome</keyword>
<name>A0A2T5UYR5_9HYPH</name>
<dbReference type="EMBL" id="QAYG01000011">
    <property type="protein sequence ID" value="PTW56646.1"/>
    <property type="molecule type" value="Genomic_DNA"/>
</dbReference>
<evidence type="ECO:0000313" key="2">
    <source>
        <dbReference type="EMBL" id="PTW56646.1"/>
    </source>
</evidence>
<dbReference type="Gene3D" id="1.10.287.1700">
    <property type="match status" value="1"/>
</dbReference>
<accession>A0A2T5UYR5</accession>
<reference evidence="2 3" key="1">
    <citation type="submission" date="2018-04" db="EMBL/GenBank/DDBJ databases">
        <title>Genomic Encyclopedia of Archaeal and Bacterial Type Strains, Phase II (KMG-II): from individual species to whole genera.</title>
        <authorList>
            <person name="Goeker M."/>
        </authorList>
    </citation>
    <scope>NUCLEOTIDE SEQUENCE [LARGE SCALE GENOMIC DNA]</scope>
    <source>
        <strain evidence="2 3">DSM 23382</strain>
    </source>
</reference>
<dbReference type="InterPro" id="IPR053716">
    <property type="entry name" value="Flag_assembly_chemotaxis_eff"/>
</dbReference>
<dbReference type="RefSeq" id="WP_107991677.1">
    <property type="nucleotide sequence ID" value="NZ_QAYG01000011.1"/>
</dbReference>
<sequence length="159" mass="18551">MIGKFKILARVKATREDAALRAMTAKREELRRAHLVQDQRKQAVEESEATLGERETAIYQPIMRKPVKHQAIDETKEKVVRLQKTHQCLKDELEMAVQQCLRLAREEEDARLAYQAAQKTREKYDTMLEDMRVEHAMTAERNEEAEIEDLFCKAQSVPL</sequence>
<gene>
    <name evidence="2" type="ORF">C8N35_111109</name>
</gene>